<evidence type="ECO:0000313" key="2">
    <source>
        <dbReference type="Proteomes" id="UP000263627"/>
    </source>
</evidence>
<name>A0AB33H4N1_CITFR</name>
<evidence type="ECO:0000313" key="1">
    <source>
        <dbReference type="EMBL" id="AXZ48723.1"/>
    </source>
</evidence>
<dbReference type="RefSeq" id="WP_119174356.1">
    <property type="nucleotide sequence ID" value="NZ_CAXOKH010000008.1"/>
</dbReference>
<proteinExistence type="predicted"/>
<reference evidence="1 2" key="1">
    <citation type="submission" date="2018-09" db="EMBL/GenBank/DDBJ databases">
        <title>Whole genome sequencing of Citrobacter freundii AR_0116.</title>
        <authorList>
            <person name="Conlan S."/>
            <person name="Thomas P.J."/>
            <person name="Mullikin J."/>
            <person name="Frank K.M."/>
            <person name="Segre J.A."/>
        </authorList>
    </citation>
    <scope>NUCLEOTIDE SEQUENCE [LARGE SCALE GENOMIC DNA]</scope>
    <source>
        <strain evidence="1 2">AR_0116</strain>
    </source>
</reference>
<protein>
    <submittedName>
        <fullName evidence="1">Uncharacterized protein</fullName>
    </submittedName>
</protein>
<dbReference type="EMBL" id="CP032184">
    <property type="protein sequence ID" value="AXZ48723.1"/>
    <property type="molecule type" value="Genomic_DNA"/>
</dbReference>
<dbReference type="Proteomes" id="UP000263627">
    <property type="component" value="Chromosome"/>
</dbReference>
<dbReference type="AlphaFoldDB" id="A0AB33H4N1"/>
<organism evidence="1 2">
    <name type="scientific">Citrobacter freundii</name>
    <dbReference type="NCBI Taxonomy" id="546"/>
    <lineage>
        <taxon>Bacteria</taxon>
        <taxon>Pseudomonadati</taxon>
        <taxon>Pseudomonadota</taxon>
        <taxon>Gammaproteobacteria</taxon>
        <taxon>Enterobacterales</taxon>
        <taxon>Enterobacteriaceae</taxon>
        <taxon>Citrobacter</taxon>
        <taxon>Citrobacter freundii complex</taxon>
    </lineage>
</organism>
<accession>A0AB33H4N1</accession>
<gene>
    <name evidence="1" type="ORF">AM363_18185</name>
</gene>
<sequence length="131" mass="15065">MASIETVKEMVQSLAAELNVHLKPTGYRVMFHQQDVNKGNISLFMDPQSGRNKQRLYIQPATKYGQYRIALSGVTLSARQKEFELIFDRECDGYAHPASTCPYWYVDDPVLVKKSAYLYIRPFMSHSKIVV</sequence>